<feature type="signal peptide" evidence="1">
    <location>
        <begin position="1"/>
        <end position="18"/>
    </location>
</feature>
<organism evidence="2 3">
    <name type="scientific">Trichonephila inaurata madagascariensis</name>
    <dbReference type="NCBI Taxonomy" id="2747483"/>
    <lineage>
        <taxon>Eukaryota</taxon>
        <taxon>Metazoa</taxon>
        <taxon>Ecdysozoa</taxon>
        <taxon>Arthropoda</taxon>
        <taxon>Chelicerata</taxon>
        <taxon>Arachnida</taxon>
        <taxon>Araneae</taxon>
        <taxon>Araneomorphae</taxon>
        <taxon>Entelegynae</taxon>
        <taxon>Araneoidea</taxon>
        <taxon>Nephilidae</taxon>
        <taxon>Trichonephila</taxon>
        <taxon>Trichonephila inaurata</taxon>
    </lineage>
</organism>
<evidence type="ECO:0000256" key="1">
    <source>
        <dbReference type="SAM" id="SignalP"/>
    </source>
</evidence>
<reference evidence="2" key="1">
    <citation type="submission" date="2020-08" db="EMBL/GenBank/DDBJ databases">
        <title>Multicomponent nature underlies the extraordinary mechanical properties of spider dragline silk.</title>
        <authorList>
            <person name="Kono N."/>
            <person name="Nakamura H."/>
            <person name="Mori M."/>
            <person name="Yoshida Y."/>
            <person name="Ohtoshi R."/>
            <person name="Malay A.D."/>
            <person name="Moran D.A.P."/>
            <person name="Tomita M."/>
            <person name="Numata K."/>
            <person name="Arakawa K."/>
        </authorList>
    </citation>
    <scope>NUCLEOTIDE SEQUENCE</scope>
</reference>
<sequence>MQLLFLFSIGVLFGYVACDAECYQKEADECSRKLTPVGVQDVDLSFCNFRAKILPCLVDAVKKCEMSFLPELQELQSIVEKMCTTGTVMNKDHLRLQKCLKNVDKDSKCSDILSNIFDGKKTEREKNIAQREACKQYRKVYDCFAESVQNSCDKKNAAFYLLFGSVACDAECFQKKSAECSHKMVTDAGSELEFSFCNFQVKLAKCLTNAAKECKMNFLPEAKMVNFVVDELCESGSELNKDFLEHKECLMEAVLDVKCIQPVINTLKDKENEREVMLGQREACKQLDTISDCVKKNVKKTCNYKAQSFFDFVFEPVVELHQGFCDEVIIPLTKNMKRAVSSELSNIFGFLGLF</sequence>
<gene>
    <name evidence="2" type="primary">NCL1_31028</name>
    <name evidence="2" type="ORF">TNIN_109221</name>
</gene>
<proteinExistence type="predicted"/>
<evidence type="ECO:0000313" key="3">
    <source>
        <dbReference type="Proteomes" id="UP000886998"/>
    </source>
</evidence>
<dbReference type="OrthoDB" id="6415443at2759"/>
<dbReference type="PANTHER" id="PTHR33964">
    <property type="entry name" value="RE45066P-RELATED"/>
    <property type="match status" value="1"/>
</dbReference>
<keyword evidence="3" id="KW-1185">Reference proteome</keyword>
<protein>
    <recommendedName>
        <fullName evidence="4">DUF19 domain-containing protein</fullName>
    </recommendedName>
</protein>
<accession>A0A8X6YI77</accession>
<evidence type="ECO:0008006" key="4">
    <source>
        <dbReference type="Google" id="ProtNLM"/>
    </source>
</evidence>
<dbReference type="Proteomes" id="UP000886998">
    <property type="component" value="Unassembled WGS sequence"/>
</dbReference>
<dbReference type="AlphaFoldDB" id="A0A8X6YI77"/>
<feature type="chain" id="PRO_5036469896" description="DUF19 domain-containing protein" evidence="1">
    <location>
        <begin position="19"/>
        <end position="354"/>
    </location>
</feature>
<dbReference type="PANTHER" id="PTHR33964:SF1">
    <property type="entry name" value="RE45066P"/>
    <property type="match status" value="1"/>
</dbReference>
<keyword evidence="1" id="KW-0732">Signal</keyword>
<name>A0A8X6YI77_9ARAC</name>
<comment type="caution">
    <text evidence="2">The sequence shown here is derived from an EMBL/GenBank/DDBJ whole genome shotgun (WGS) entry which is preliminary data.</text>
</comment>
<dbReference type="EMBL" id="BMAV01017962">
    <property type="protein sequence ID" value="GFY70034.1"/>
    <property type="molecule type" value="Genomic_DNA"/>
</dbReference>
<evidence type="ECO:0000313" key="2">
    <source>
        <dbReference type="EMBL" id="GFY70034.1"/>
    </source>
</evidence>